<feature type="region of interest" description="Disordered" evidence="1">
    <location>
        <begin position="1"/>
        <end position="35"/>
    </location>
</feature>
<reference evidence="3" key="1">
    <citation type="journal article" date="2017" name="Cell">
        <title>Insights into land plant evolution garnered from the Marchantia polymorpha genome.</title>
        <authorList>
            <person name="Bowman J.L."/>
            <person name="Kohchi T."/>
            <person name="Yamato K.T."/>
            <person name="Jenkins J."/>
            <person name="Shu S."/>
            <person name="Ishizaki K."/>
            <person name="Yamaoka S."/>
            <person name="Nishihama R."/>
            <person name="Nakamura Y."/>
            <person name="Berger F."/>
            <person name="Adam C."/>
            <person name="Aki S.S."/>
            <person name="Althoff F."/>
            <person name="Araki T."/>
            <person name="Arteaga-Vazquez M.A."/>
            <person name="Balasubrmanian S."/>
            <person name="Barry K."/>
            <person name="Bauer D."/>
            <person name="Boehm C.R."/>
            <person name="Briginshaw L."/>
            <person name="Caballero-Perez J."/>
            <person name="Catarino B."/>
            <person name="Chen F."/>
            <person name="Chiyoda S."/>
            <person name="Chovatia M."/>
            <person name="Davies K.M."/>
            <person name="Delmans M."/>
            <person name="Demura T."/>
            <person name="Dierschke T."/>
            <person name="Dolan L."/>
            <person name="Dorantes-Acosta A.E."/>
            <person name="Eklund D.M."/>
            <person name="Florent S.N."/>
            <person name="Flores-Sandoval E."/>
            <person name="Fujiyama A."/>
            <person name="Fukuzawa H."/>
            <person name="Galik B."/>
            <person name="Grimanelli D."/>
            <person name="Grimwood J."/>
            <person name="Grossniklaus U."/>
            <person name="Hamada T."/>
            <person name="Haseloff J."/>
            <person name="Hetherington A.J."/>
            <person name="Higo A."/>
            <person name="Hirakawa Y."/>
            <person name="Hundley H.N."/>
            <person name="Ikeda Y."/>
            <person name="Inoue K."/>
            <person name="Inoue S.I."/>
            <person name="Ishida S."/>
            <person name="Jia Q."/>
            <person name="Kakita M."/>
            <person name="Kanazawa T."/>
            <person name="Kawai Y."/>
            <person name="Kawashima T."/>
            <person name="Kennedy M."/>
            <person name="Kinose K."/>
            <person name="Kinoshita T."/>
            <person name="Kohara Y."/>
            <person name="Koide E."/>
            <person name="Komatsu K."/>
            <person name="Kopischke S."/>
            <person name="Kubo M."/>
            <person name="Kyozuka J."/>
            <person name="Lagercrantz U."/>
            <person name="Lin S.S."/>
            <person name="Lindquist E."/>
            <person name="Lipzen A.M."/>
            <person name="Lu C.W."/>
            <person name="De Luna E."/>
            <person name="Martienssen R.A."/>
            <person name="Minamino N."/>
            <person name="Mizutani M."/>
            <person name="Mizutani M."/>
            <person name="Mochizuki N."/>
            <person name="Monte I."/>
            <person name="Mosher R."/>
            <person name="Nagasaki H."/>
            <person name="Nakagami H."/>
            <person name="Naramoto S."/>
            <person name="Nishitani K."/>
            <person name="Ohtani M."/>
            <person name="Okamoto T."/>
            <person name="Okumura M."/>
            <person name="Phillips J."/>
            <person name="Pollak B."/>
            <person name="Reinders A."/>
            <person name="Rovekamp M."/>
            <person name="Sano R."/>
            <person name="Sawa S."/>
            <person name="Schmid M.W."/>
            <person name="Shirakawa M."/>
            <person name="Solano R."/>
            <person name="Spunde A."/>
            <person name="Suetsugu N."/>
            <person name="Sugano S."/>
            <person name="Sugiyama A."/>
            <person name="Sun R."/>
            <person name="Suzuki Y."/>
            <person name="Takenaka M."/>
            <person name="Takezawa D."/>
            <person name="Tomogane H."/>
            <person name="Tsuzuki M."/>
            <person name="Ueda T."/>
            <person name="Umeda M."/>
            <person name="Ward J.M."/>
            <person name="Watanabe Y."/>
            <person name="Yazaki K."/>
            <person name="Yokoyama R."/>
            <person name="Yoshitake Y."/>
            <person name="Yotsui I."/>
            <person name="Zachgo S."/>
            <person name="Schmutz J."/>
        </authorList>
    </citation>
    <scope>NUCLEOTIDE SEQUENCE [LARGE SCALE GENOMIC DNA]</scope>
    <source>
        <strain evidence="3">Tak-1</strain>
    </source>
</reference>
<dbReference type="Gramene" id="Mp6g05300.1">
    <property type="protein sequence ID" value="Mp6g05300.1.cds"/>
    <property type="gene ID" value="Mp6g05300"/>
</dbReference>
<dbReference type="Proteomes" id="UP000244005">
    <property type="component" value="Unassembled WGS sequence"/>
</dbReference>
<evidence type="ECO:0000313" key="3">
    <source>
        <dbReference type="Proteomes" id="UP000244005"/>
    </source>
</evidence>
<dbReference type="EMBL" id="KZ772837">
    <property type="protein sequence ID" value="PTQ28321.1"/>
    <property type="molecule type" value="Genomic_DNA"/>
</dbReference>
<organism evidence="2 3">
    <name type="scientific">Marchantia polymorpha</name>
    <name type="common">Common liverwort</name>
    <name type="synonym">Marchantia aquatica</name>
    <dbReference type="NCBI Taxonomy" id="3197"/>
    <lineage>
        <taxon>Eukaryota</taxon>
        <taxon>Viridiplantae</taxon>
        <taxon>Streptophyta</taxon>
        <taxon>Embryophyta</taxon>
        <taxon>Marchantiophyta</taxon>
        <taxon>Marchantiopsida</taxon>
        <taxon>Marchantiidae</taxon>
        <taxon>Marchantiales</taxon>
        <taxon>Marchantiaceae</taxon>
        <taxon>Marchantia</taxon>
    </lineage>
</organism>
<dbReference type="AlphaFoldDB" id="A0A2R6W375"/>
<gene>
    <name evidence="2" type="ORF">MARPO_0167s0013</name>
</gene>
<proteinExistence type="predicted"/>
<evidence type="ECO:0000256" key="1">
    <source>
        <dbReference type="SAM" id="MobiDB-lite"/>
    </source>
</evidence>
<sequence>MLCPRKCSGQEKKLEASTTPRLPQIHNRPRGKPPRAAQIKTLSTFGSAPVSHLLQSQSALGRGERVIFSGTTSKGCWEKVGEAAAGVGAEKYSAGLAGGVWRHNLLITAVNNKLRRGDWRNETRAGGRRCQSFNRRVRGAKSASSLATWTRRDSWRGALSSRSVGSSSTATNLAGRTSRRDGGEWLRASHVPASGDRRSGEERLGNVFLVVEGEDEGDGASVWAVVGVVSGEEGGKARP</sequence>
<evidence type="ECO:0000313" key="2">
    <source>
        <dbReference type="EMBL" id="PTQ28321.1"/>
    </source>
</evidence>
<keyword evidence="3" id="KW-1185">Reference proteome</keyword>
<name>A0A2R6W375_MARPO</name>
<feature type="region of interest" description="Disordered" evidence="1">
    <location>
        <begin position="159"/>
        <end position="185"/>
    </location>
</feature>
<accession>A0A2R6W375</accession>
<protein>
    <submittedName>
        <fullName evidence="2">Uncharacterized protein</fullName>
    </submittedName>
</protein>